<organism evidence="2 3">
    <name type="scientific">Adonisia turfae CCMR0082</name>
    <dbReference type="NCBI Taxonomy" id="2304604"/>
    <lineage>
        <taxon>Bacteria</taxon>
        <taxon>Bacillati</taxon>
        <taxon>Cyanobacteriota</taxon>
        <taxon>Adonisia</taxon>
        <taxon>Adonisia turfae</taxon>
    </lineage>
</organism>
<evidence type="ECO:0000313" key="2">
    <source>
        <dbReference type="EMBL" id="NEZ67810.1"/>
    </source>
</evidence>
<sequence length="101" mass="11244">MEKDRLNGRVRILRDGHGGYGLDISGDVNAYVVIDAIAAVTKANAQERRETSNKKRFNFLVKTLTTCLTTVSAVSLIVFLFGGCQPRSSYVHPTQHYQGNW</sequence>
<dbReference type="EMBL" id="QZCE01000002">
    <property type="protein sequence ID" value="NEZ67810.1"/>
    <property type="molecule type" value="Genomic_DNA"/>
</dbReference>
<keyword evidence="1" id="KW-0812">Transmembrane</keyword>
<dbReference type="RefSeq" id="WP_163671094.1">
    <property type="nucleotide sequence ID" value="NZ_QZCE01000002.1"/>
</dbReference>
<reference evidence="2 3" key="1">
    <citation type="journal article" date="2020" name="Microb. Ecol.">
        <title>Ecogenomics of the Marine Benthic Filamentous Cyanobacterium Adonisia.</title>
        <authorList>
            <person name="Walter J.M."/>
            <person name="Coutinho F.H."/>
            <person name="Leomil L."/>
            <person name="Hargreaves P.I."/>
            <person name="Campeao M.E."/>
            <person name="Vieira V.V."/>
            <person name="Silva B.S."/>
            <person name="Fistarol G.O."/>
            <person name="Salomon P.S."/>
            <person name="Sawabe T."/>
            <person name="Mino S."/>
            <person name="Hosokawa M."/>
            <person name="Miyashita H."/>
            <person name="Maruyama F."/>
            <person name="van Verk M.C."/>
            <person name="Dutilh B.E."/>
            <person name="Thompson C.C."/>
            <person name="Thompson F.L."/>
        </authorList>
    </citation>
    <scope>NUCLEOTIDE SEQUENCE [LARGE SCALE GENOMIC DNA]</scope>
    <source>
        <strain evidence="2 3">CCMR0082</strain>
    </source>
</reference>
<protein>
    <submittedName>
        <fullName evidence="2">Uncharacterized protein</fullName>
    </submittedName>
</protein>
<comment type="caution">
    <text evidence="2">The sequence shown here is derived from an EMBL/GenBank/DDBJ whole genome shotgun (WGS) entry which is preliminary data.</text>
</comment>
<dbReference type="AlphaFoldDB" id="A0A6M0SGV3"/>
<proteinExistence type="predicted"/>
<gene>
    <name evidence="2" type="ORF">D0962_34505</name>
</gene>
<evidence type="ECO:0000256" key="1">
    <source>
        <dbReference type="SAM" id="Phobius"/>
    </source>
</evidence>
<dbReference type="Proteomes" id="UP000473574">
    <property type="component" value="Unassembled WGS sequence"/>
</dbReference>
<evidence type="ECO:0000313" key="3">
    <source>
        <dbReference type="Proteomes" id="UP000473574"/>
    </source>
</evidence>
<keyword evidence="1" id="KW-1133">Transmembrane helix</keyword>
<name>A0A6M0SGV3_9CYAN</name>
<keyword evidence="1" id="KW-0472">Membrane</keyword>
<feature type="transmembrane region" description="Helical" evidence="1">
    <location>
        <begin position="59"/>
        <end position="81"/>
    </location>
</feature>
<accession>A0A6M0SGV3</accession>